<feature type="chain" id="PRO_5045890920" description="Outer membrane protein beta-barrel domain-containing protein" evidence="1">
    <location>
        <begin position="20"/>
        <end position="160"/>
    </location>
</feature>
<gene>
    <name evidence="2" type="ORF">ACFSR9_07860</name>
</gene>
<organism evidence="2 3">
    <name type="scientific">Deinococcus taklimakanensis</name>
    <dbReference type="NCBI Taxonomy" id="536443"/>
    <lineage>
        <taxon>Bacteria</taxon>
        <taxon>Thermotogati</taxon>
        <taxon>Deinococcota</taxon>
        <taxon>Deinococci</taxon>
        <taxon>Deinococcales</taxon>
        <taxon>Deinococcaceae</taxon>
        <taxon>Deinococcus</taxon>
    </lineage>
</organism>
<feature type="signal peptide" evidence="1">
    <location>
        <begin position="1"/>
        <end position="19"/>
    </location>
</feature>
<accession>A0ABW5P3A9</accession>
<name>A0ABW5P3A9_9DEIO</name>
<dbReference type="Proteomes" id="UP001597475">
    <property type="component" value="Unassembled WGS sequence"/>
</dbReference>
<dbReference type="RefSeq" id="WP_386844652.1">
    <property type="nucleotide sequence ID" value="NZ_JBHUMK010000034.1"/>
</dbReference>
<evidence type="ECO:0000313" key="2">
    <source>
        <dbReference type="EMBL" id="MFD2609348.1"/>
    </source>
</evidence>
<keyword evidence="3" id="KW-1185">Reference proteome</keyword>
<comment type="caution">
    <text evidence="2">The sequence shown here is derived from an EMBL/GenBank/DDBJ whole genome shotgun (WGS) entry which is preliminary data.</text>
</comment>
<evidence type="ECO:0008006" key="4">
    <source>
        <dbReference type="Google" id="ProtNLM"/>
    </source>
</evidence>
<keyword evidence="1" id="KW-0732">Signal</keyword>
<sequence length="160" mass="15732">MKKALLSVAALAAVSSASAANYIGGFVGTDAGLHYQQDISSTSAMRYAITGLGLFSGAVSIGGEVAYLNDATTGNTGGLDPYYGFGLGAGVGIGNGAAGVSLYPHVLGGLKYNLGATSPLTVFGELNAGPAIAFATTGSNSAAGVGFGWGARIGLNYRLN</sequence>
<reference evidence="3" key="1">
    <citation type="journal article" date="2019" name="Int. J. Syst. Evol. Microbiol.">
        <title>The Global Catalogue of Microorganisms (GCM) 10K type strain sequencing project: providing services to taxonomists for standard genome sequencing and annotation.</title>
        <authorList>
            <consortium name="The Broad Institute Genomics Platform"/>
            <consortium name="The Broad Institute Genome Sequencing Center for Infectious Disease"/>
            <person name="Wu L."/>
            <person name="Ma J."/>
        </authorList>
    </citation>
    <scope>NUCLEOTIDE SEQUENCE [LARGE SCALE GENOMIC DNA]</scope>
    <source>
        <strain evidence="3">KCTC 33842</strain>
    </source>
</reference>
<evidence type="ECO:0000256" key="1">
    <source>
        <dbReference type="SAM" id="SignalP"/>
    </source>
</evidence>
<dbReference type="EMBL" id="JBHUMK010000034">
    <property type="protein sequence ID" value="MFD2609348.1"/>
    <property type="molecule type" value="Genomic_DNA"/>
</dbReference>
<evidence type="ECO:0000313" key="3">
    <source>
        <dbReference type="Proteomes" id="UP001597475"/>
    </source>
</evidence>
<proteinExistence type="predicted"/>
<protein>
    <recommendedName>
        <fullName evidence="4">Outer membrane protein beta-barrel domain-containing protein</fullName>
    </recommendedName>
</protein>